<keyword evidence="2" id="KW-1185">Reference proteome</keyword>
<reference evidence="1" key="2">
    <citation type="submission" date="2023-05" db="EMBL/GenBank/DDBJ databases">
        <authorList>
            <consortium name="Lawrence Berkeley National Laboratory"/>
            <person name="Steindorff A."/>
            <person name="Hensen N."/>
            <person name="Bonometti L."/>
            <person name="Westerberg I."/>
            <person name="Brannstrom I.O."/>
            <person name="Guillou S."/>
            <person name="Cros-Aarteil S."/>
            <person name="Calhoun S."/>
            <person name="Haridas S."/>
            <person name="Kuo A."/>
            <person name="Mondo S."/>
            <person name="Pangilinan J."/>
            <person name="Riley R."/>
            <person name="Labutti K."/>
            <person name="Andreopoulos B."/>
            <person name="Lipzen A."/>
            <person name="Chen C."/>
            <person name="Yanf M."/>
            <person name="Daum C."/>
            <person name="Ng V."/>
            <person name="Clum A."/>
            <person name="Ohm R."/>
            <person name="Martin F."/>
            <person name="Silar P."/>
            <person name="Natvig D."/>
            <person name="Lalanne C."/>
            <person name="Gautier V."/>
            <person name="Ament-Velasquez S.L."/>
            <person name="Kruys A."/>
            <person name="Hutchinson M.I."/>
            <person name="Powell A.J."/>
            <person name="Barry K."/>
            <person name="Miller A.N."/>
            <person name="Grigoriev I.V."/>
            <person name="Debuchy R."/>
            <person name="Gladieux P."/>
            <person name="Thoren M.H."/>
            <person name="Johannesson H."/>
        </authorList>
    </citation>
    <scope>NUCLEOTIDE SEQUENCE</scope>
    <source>
        <strain evidence="1">CBS 990.96</strain>
    </source>
</reference>
<sequence length="259" mass="30018">MADNTSIGDRDSMNMRGVNGTGELAIRDVDQLGLEKRPFHQVPLGRLPTEIQEKIYGYAGLDRTVGKKTLEMKQAFFDLYLQCRRISIEVRALFYHTFRIKSPTNRSVLTNKDNTRFVQILTIKLACRNKTIQDNMIQCQKTLRKRLAHLGHITYTLPALSDDEEALQGWFSRDVEKTLKSFKRLKEFSIRVKVWRYTAWSVRTGTLLYVLASPNDAIIKDGNHFASFVFRREILVGTTKEKRVLKKLENEAEDEEMVL</sequence>
<dbReference type="AlphaFoldDB" id="A0AAN7BCQ9"/>
<proteinExistence type="predicted"/>
<dbReference type="Proteomes" id="UP001301958">
    <property type="component" value="Unassembled WGS sequence"/>
</dbReference>
<evidence type="ECO:0000313" key="2">
    <source>
        <dbReference type="Proteomes" id="UP001301958"/>
    </source>
</evidence>
<organism evidence="1 2">
    <name type="scientific">Podospora fimiseda</name>
    <dbReference type="NCBI Taxonomy" id="252190"/>
    <lineage>
        <taxon>Eukaryota</taxon>
        <taxon>Fungi</taxon>
        <taxon>Dikarya</taxon>
        <taxon>Ascomycota</taxon>
        <taxon>Pezizomycotina</taxon>
        <taxon>Sordariomycetes</taxon>
        <taxon>Sordariomycetidae</taxon>
        <taxon>Sordariales</taxon>
        <taxon>Podosporaceae</taxon>
        <taxon>Podospora</taxon>
    </lineage>
</organism>
<comment type="caution">
    <text evidence="1">The sequence shown here is derived from an EMBL/GenBank/DDBJ whole genome shotgun (WGS) entry which is preliminary data.</text>
</comment>
<dbReference type="EMBL" id="MU865606">
    <property type="protein sequence ID" value="KAK4220971.1"/>
    <property type="molecule type" value="Genomic_DNA"/>
</dbReference>
<gene>
    <name evidence="1" type="ORF">QBC38DRAFT_493025</name>
</gene>
<protein>
    <submittedName>
        <fullName evidence="1">Uncharacterized protein</fullName>
    </submittedName>
</protein>
<accession>A0AAN7BCQ9</accession>
<name>A0AAN7BCQ9_9PEZI</name>
<reference evidence="1" key="1">
    <citation type="journal article" date="2023" name="Mol. Phylogenet. Evol.">
        <title>Genome-scale phylogeny and comparative genomics of the fungal order Sordariales.</title>
        <authorList>
            <person name="Hensen N."/>
            <person name="Bonometti L."/>
            <person name="Westerberg I."/>
            <person name="Brannstrom I.O."/>
            <person name="Guillou S."/>
            <person name="Cros-Aarteil S."/>
            <person name="Calhoun S."/>
            <person name="Haridas S."/>
            <person name="Kuo A."/>
            <person name="Mondo S."/>
            <person name="Pangilinan J."/>
            <person name="Riley R."/>
            <person name="LaButti K."/>
            <person name="Andreopoulos B."/>
            <person name="Lipzen A."/>
            <person name="Chen C."/>
            <person name="Yan M."/>
            <person name="Daum C."/>
            <person name="Ng V."/>
            <person name="Clum A."/>
            <person name="Steindorff A."/>
            <person name="Ohm R.A."/>
            <person name="Martin F."/>
            <person name="Silar P."/>
            <person name="Natvig D.O."/>
            <person name="Lalanne C."/>
            <person name="Gautier V."/>
            <person name="Ament-Velasquez S.L."/>
            <person name="Kruys A."/>
            <person name="Hutchinson M.I."/>
            <person name="Powell A.J."/>
            <person name="Barry K."/>
            <person name="Miller A.N."/>
            <person name="Grigoriev I.V."/>
            <person name="Debuchy R."/>
            <person name="Gladieux P."/>
            <person name="Hiltunen Thoren M."/>
            <person name="Johannesson H."/>
        </authorList>
    </citation>
    <scope>NUCLEOTIDE SEQUENCE</scope>
    <source>
        <strain evidence="1">CBS 990.96</strain>
    </source>
</reference>
<evidence type="ECO:0000313" key="1">
    <source>
        <dbReference type="EMBL" id="KAK4220971.1"/>
    </source>
</evidence>